<evidence type="ECO:0000256" key="1">
    <source>
        <dbReference type="ARBA" id="ARBA00022676"/>
    </source>
</evidence>
<feature type="region of interest" description="Disordered" evidence="3">
    <location>
        <begin position="1"/>
        <end position="166"/>
    </location>
</feature>
<gene>
    <name evidence="4" type="ORF">FCI23_03130</name>
</gene>
<evidence type="ECO:0000313" key="4">
    <source>
        <dbReference type="EMBL" id="TKA12999.1"/>
    </source>
</evidence>
<evidence type="ECO:0000313" key="5">
    <source>
        <dbReference type="Proteomes" id="UP000305778"/>
    </source>
</evidence>
<dbReference type="PANTHER" id="PTHR30160:SF1">
    <property type="entry name" value="LIPOPOLYSACCHARIDE 1,2-N-ACETYLGLUCOSAMINETRANSFERASE-RELATED"/>
    <property type="match status" value="1"/>
</dbReference>
<keyword evidence="5" id="KW-1185">Reference proteome</keyword>
<dbReference type="InterPro" id="IPR002201">
    <property type="entry name" value="Glyco_trans_9"/>
</dbReference>
<feature type="compositionally biased region" description="Low complexity" evidence="3">
    <location>
        <begin position="39"/>
        <end position="64"/>
    </location>
</feature>
<dbReference type="Pfam" id="PF01075">
    <property type="entry name" value="Glyco_transf_9"/>
    <property type="match status" value="1"/>
</dbReference>
<dbReference type="InterPro" id="IPR051199">
    <property type="entry name" value="LPS_LOS_Heptosyltrfase"/>
</dbReference>
<name>A0A4V5N0Q9_9ACTN</name>
<feature type="region of interest" description="Disordered" evidence="3">
    <location>
        <begin position="435"/>
        <end position="460"/>
    </location>
</feature>
<dbReference type="Proteomes" id="UP000305778">
    <property type="component" value="Unassembled WGS sequence"/>
</dbReference>
<comment type="caution">
    <text evidence="4">The sequence shown here is derived from an EMBL/GenBank/DDBJ whole genome shotgun (WGS) entry which is preliminary data.</text>
</comment>
<keyword evidence="2 4" id="KW-0808">Transferase</keyword>
<accession>A0A4V5N0Q9</accession>
<dbReference type="SUPFAM" id="SSF53756">
    <property type="entry name" value="UDP-Glycosyltransferase/glycogen phosphorylase"/>
    <property type="match status" value="1"/>
</dbReference>
<protein>
    <submittedName>
        <fullName evidence="4">Glycosyltransferase family 9 protein</fullName>
    </submittedName>
</protein>
<sequence length="492" mass="50012">MSRPGRTVPPSGTERAPDAGPAPTARGALPHADRRQPCGTAASPGSRAAPGAAAPGGEHAGPSAVTGLSPSPSGSEHRPGRTNRPAPPDRSTPPVRAAPDRAAPEPDRGGRPSAPDHGTAPARPAAPDRAPPDEAAGRTVCPGPPTASGRITPPGSAGPRGTAPSGQRRLVVLRALGLGDLLTAVPALRGLRRAYPGHEIVLAAPGRLAEAAGATGVVDRLLPAAAPGRAVPGAIDWAGPPPGIAVDLHGNGPPSRRLLQALRPHRLFAYADGGPPWCEDEHERDRWCRLLSWYGIPADPGDVRIPAPDTPSPVPDATVVHPGADAAARRWPPERFAAVAGALRAAGHRVVVTAGAGEGPPAHRIARLAGLPASSVLGGAADVPFMELAALVAGARVVVVGDTGLAHLATALGTPSVVLFGPVAPRLWGPPDGPRHRVLWHPGPDDPPRPGDAHGERPDERLLRITPAEVLDAVGRLPRPGSELLLVAGRMP</sequence>
<feature type="compositionally biased region" description="Basic and acidic residues" evidence="3">
    <location>
        <begin position="443"/>
        <end position="460"/>
    </location>
</feature>
<dbReference type="PANTHER" id="PTHR30160">
    <property type="entry name" value="TETRAACYLDISACCHARIDE 4'-KINASE-RELATED"/>
    <property type="match status" value="1"/>
</dbReference>
<dbReference type="OrthoDB" id="9807356at2"/>
<dbReference type="GO" id="GO:0008713">
    <property type="term" value="F:ADP-heptose-lipopolysaccharide heptosyltransferase activity"/>
    <property type="evidence" value="ECO:0007669"/>
    <property type="project" value="TreeGrafter"/>
</dbReference>
<evidence type="ECO:0000256" key="2">
    <source>
        <dbReference type="ARBA" id="ARBA00022679"/>
    </source>
</evidence>
<dbReference type="AlphaFoldDB" id="A0A4V5N0Q9"/>
<dbReference type="Gene3D" id="3.40.50.2000">
    <property type="entry name" value="Glycogen Phosphorylase B"/>
    <property type="match status" value="2"/>
</dbReference>
<dbReference type="EMBL" id="SUMC01000002">
    <property type="protein sequence ID" value="TKA12999.1"/>
    <property type="molecule type" value="Genomic_DNA"/>
</dbReference>
<keyword evidence="1" id="KW-0328">Glycosyltransferase</keyword>
<proteinExistence type="predicted"/>
<reference evidence="4 5" key="1">
    <citation type="submission" date="2019-04" db="EMBL/GenBank/DDBJ databases">
        <title>Streptomyces oryziradicis sp. nov., a novel actinomycete isolated from rhizosphere soil of rice (Oryza sativa L.).</title>
        <authorList>
            <person name="Li C."/>
        </authorList>
    </citation>
    <scope>NUCLEOTIDE SEQUENCE [LARGE SCALE GENOMIC DNA]</scope>
    <source>
        <strain evidence="4 5">NEAU-C40</strain>
    </source>
</reference>
<dbReference type="CDD" id="cd03789">
    <property type="entry name" value="GT9_LPS_heptosyltransferase"/>
    <property type="match status" value="1"/>
</dbReference>
<organism evidence="4 5">
    <name type="scientific">Actinacidiphila oryziradicis</name>
    <dbReference type="NCBI Taxonomy" id="2571141"/>
    <lineage>
        <taxon>Bacteria</taxon>
        <taxon>Bacillati</taxon>
        <taxon>Actinomycetota</taxon>
        <taxon>Actinomycetes</taxon>
        <taxon>Kitasatosporales</taxon>
        <taxon>Streptomycetaceae</taxon>
        <taxon>Actinacidiphila</taxon>
    </lineage>
</organism>
<evidence type="ECO:0000256" key="3">
    <source>
        <dbReference type="SAM" id="MobiDB-lite"/>
    </source>
</evidence>
<feature type="compositionally biased region" description="Basic and acidic residues" evidence="3">
    <location>
        <begin position="98"/>
        <end position="110"/>
    </location>
</feature>
<dbReference type="GO" id="GO:0005829">
    <property type="term" value="C:cytosol"/>
    <property type="evidence" value="ECO:0007669"/>
    <property type="project" value="TreeGrafter"/>
</dbReference>
<dbReference type="GO" id="GO:0009244">
    <property type="term" value="P:lipopolysaccharide core region biosynthetic process"/>
    <property type="evidence" value="ECO:0007669"/>
    <property type="project" value="TreeGrafter"/>
</dbReference>